<dbReference type="AlphaFoldDB" id="A0A3N4JND6"/>
<gene>
    <name evidence="2" type="ORF">L873DRAFT_1809038</name>
</gene>
<proteinExistence type="predicted"/>
<reference evidence="2 3" key="1">
    <citation type="journal article" date="2018" name="Nat. Ecol. Evol.">
        <title>Pezizomycetes genomes reveal the molecular basis of ectomycorrhizal truffle lifestyle.</title>
        <authorList>
            <person name="Murat C."/>
            <person name="Payen T."/>
            <person name="Noel B."/>
            <person name="Kuo A."/>
            <person name="Morin E."/>
            <person name="Chen J."/>
            <person name="Kohler A."/>
            <person name="Krizsan K."/>
            <person name="Balestrini R."/>
            <person name="Da Silva C."/>
            <person name="Montanini B."/>
            <person name="Hainaut M."/>
            <person name="Levati E."/>
            <person name="Barry K.W."/>
            <person name="Belfiori B."/>
            <person name="Cichocki N."/>
            <person name="Clum A."/>
            <person name="Dockter R.B."/>
            <person name="Fauchery L."/>
            <person name="Guy J."/>
            <person name="Iotti M."/>
            <person name="Le Tacon F."/>
            <person name="Lindquist E.A."/>
            <person name="Lipzen A."/>
            <person name="Malagnac F."/>
            <person name="Mello A."/>
            <person name="Molinier V."/>
            <person name="Miyauchi S."/>
            <person name="Poulain J."/>
            <person name="Riccioni C."/>
            <person name="Rubini A."/>
            <person name="Sitrit Y."/>
            <person name="Splivallo R."/>
            <person name="Traeger S."/>
            <person name="Wang M."/>
            <person name="Zifcakova L."/>
            <person name="Wipf D."/>
            <person name="Zambonelli A."/>
            <person name="Paolocci F."/>
            <person name="Nowrousian M."/>
            <person name="Ottonello S."/>
            <person name="Baldrian P."/>
            <person name="Spatafora J.W."/>
            <person name="Henrissat B."/>
            <person name="Nagy L.G."/>
            <person name="Aury J.M."/>
            <person name="Wincker P."/>
            <person name="Grigoriev I.V."/>
            <person name="Bonfante P."/>
            <person name="Martin F.M."/>
        </authorList>
    </citation>
    <scope>NUCLEOTIDE SEQUENCE [LARGE SCALE GENOMIC DNA]</scope>
    <source>
        <strain evidence="2 3">120613-1</strain>
    </source>
</reference>
<protein>
    <submittedName>
        <fullName evidence="2">Uncharacterized protein</fullName>
    </submittedName>
</protein>
<evidence type="ECO:0000313" key="2">
    <source>
        <dbReference type="EMBL" id="RPA97930.1"/>
    </source>
</evidence>
<accession>A0A3N4JND6</accession>
<organism evidence="2 3">
    <name type="scientific">Choiromyces venosus 120613-1</name>
    <dbReference type="NCBI Taxonomy" id="1336337"/>
    <lineage>
        <taxon>Eukaryota</taxon>
        <taxon>Fungi</taxon>
        <taxon>Dikarya</taxon>
        <taxon>Ascomycota</taxon>
        <taxon>Pezizomycotina</taxon>
        <taxon>Pezizomycetes</taxon>
        <taxon>Pezizales</taxon>
        <taxon>Tuberaceae</taxon>
        <taxon>Choiromyces</taxon>
    </lineage>
</organism>
<dbReference type="Proteomes" id="UP000276215">
    <property type="component" value="Unassembled WGS sequence"/>
</dbReference>
<dbReference type="EMBL" id="ML120400">
    <property type="protein sequence ID" value="RPA97930.1"/>
    <property type="molecule type" value="Genomic_DNA"/>
</dbReference>
<sequence length="53" mass="5900">MASQNPCLGPVPTKSDDEGKWSQSLQETLGDPRYDSPFYSINHTHLQADPILI</sequence>
<evidence type="ECO:0000313" key="3">
    <source>
        <dbReference type="Proteomes" id="UP000276215"/>
    </source>
</evidence>
<name>A0A3N4JND6_9PEZI</name>
<evidence type="ECO:0000256" key="1">
    <source>
        <dbReference type="SAM" id="MobiDB-lite"/>
    </source>
</evidence>
<keyword evidence="3" id="KW-1185">Reference proteome</keyword>
<feature type="region of interest" description="Disordered" evidence="1">
    <location>
        <begin position="1"/>
        <end position="40"/>
    </location>
</feature>